<feature type="domain" description="RNA polymerase sigma-70 region 2" evidence="6">
    <location>
        <begin position="7"/>
        <end position="73"/>
    </location>
</feature>
<keyword evidence="3" id="KW-0731">Sigma factor</keyword>
<dbReference type="InterPro" id="IPR013249">
    <property type="entry name" value="RNA_pol_sigma70_r4_t2"/>
</dbReference>
<dbReference type="SUPFAM" id="SSF88946">
    <property type="entry name" value="Sigma2 domain of RNA polymerase sigma factors"/>
    <property type="match status" value="1"/>
</dbReference>
<comment type="similarity">
    <text evidence="1">Belongs to the sigma-70 factor family. ECF subfamily.</text>
</comment>
<comment type="caution">
    <text evidence="8">The sequence shown here is derived from an EMBL/GenBank/DDBJ whole genome shotgun (WGS) entry which is preliminary data.</text>
</comment>
<dbReference type="Gene3D" id="1.10.10.10">
    <property type="entry name" value="Winged helix-like DNA-binding domain superfamily/Winged helix DNA-binding domain"/>
    <property type="match status" value="1"/>
</dbReference>
<dbReference type="InterPro" id="IPR039425">
    <property type="entry name" value="RNA_pol_sigma-70-like"/>
</dbReference>
<evidence type="ECO:0000256" key="1">
    <source>
        <dbReference type="ARBA" id="ARBA00010641"/>
    </source>
</evidence>
<dbReference type="Pfam" id="PF04542">
    <property type="entry name" value="Sigma70_r2"/>
    <property type="match status" value="1"/>
</dbReference>
<dbReference type="InterPro" id="IPR007627">
    <property type="entry name" value="RNA_pol_sigma70_r2"/>
</dbReference>
<evidence type="ECO:0000256" key="3">
    <source>
        <dbReference type="ARBA" id="ARBA00023082"/>
    </source>
</evidence>
<feature type="domain" description="RNA polymerase sigma factor 70 region 4 type 2" evidence="7">
    <location>
        <begin position="110"/>
        <end position="159"/>
    </location>
</feature>
<dbReference type="Proteomes" id="UP000600565">
    <property type="component" value="Unassembled WGS sequence"/>
</dbReference>
<proteinExistence type="inferred from homology"/>
<keyword evidence="4" id="KW-0238">DNA-binding</keyword>
<dbReference type="RefSeq" id="WP_191704503.1">
    <property type="nucleotide sequence ID" value="NZ_JACSPW010000012.1"/>
</dbReference>
<evidence type="ECO:0000313" key="8">
    <source>
        <dbReference type="EMBL" id="MBD8033995.1"/>
    </source>
</evidence>
<accession>A0ABR8XPX7</accession>
<dbReference type="Gene3D" id="1.10.1740.10">
    <property type="match status" value="1"/>
</dbReference>
<evidence type="ECO:0000256" key="5">
    <source>
        <dbReference type="ARBA" id="ARBA00023163"/>
    </source>
</evidence>
<dbReference type="SUPFAM" id="SSF88659">
    <property type="entry name" value="Sigma3 and sigma4 domains of RNA polymerase sigma factors"/>
    <property type="match status" value="1"/>
</dbReference>
<evidence type="ECO:0000259" key="6">
    <source>
        <dbReference type="Pfam" id="PF04542"/>
    </source>
</evidence>
<dbReference type="InterPro" id="IPR036388">
    <property type="entry name" value="WH-like_DNA-bd_sf"/>
</dbReference>
<keyword evidence="5" id="KW-0804">Transcription</keyword>
<dbReference type="EMBL" id="JACSPW010000012">
    <property type="protein sequence ID" value="MBD8033995.1"/>
    <property type="molecule type" value="Genomic_DNA"/>
</dbReference>
<dbReference type="PANTHER" id="PTHR43133">
    <property type="entry name" value="RNA POLYMERASE ECF-TYPE SIGMA FACTO"/>
    <property type="match status" value="1"/>
</dbReference>
<evidence type="ECO:0000259" key="7">
    <source>
        <dbReference type="Pfam" id="PF08281"/>
    </source>
</evidence>
<dbReference type="InterPro" id="IPR013325">
    <property type="entry name" value="RNA_pol_sigma_r2"/>
</dbReference>
<evidence type="ECO:0000313" key="9">
    <source>
        <dbReference type="Proteomes" id="UP000600565"/>
    </source>
</evidence>
<name>A0ABR8XPX7_9BACL</name>
<dbReference type="Pfam" id="PF08281">
    <property type="entry name" value="Sigma70_r4_2"/>
    <property type="match status" value="1"/>
</dbReference>
<gene>
    <name evidence="8" type="ORF">H9632_13065</name>
</gene>
<dbReference type="InterPro" id="IPR014284">
    <property type="entry name" value="RNA_pol_sigma-70_dom"/>
</dbReference>
<reference evidence="8 9" key="1">
    <citation type="submission" date="2020-08" db="EMBL/GenBank/DDBJ databases">
        <title>A Genomic Blueprint of the Chicken Gut Microbiome.</title>
        <authorList>
            <person name="Gilroy R."/>
            <person name="Ravi A."/>
            <person name="Getino M."/>
            <person name="Pursley I."/>
            <person name="Horton D.L."/>
            <person name="Alikhan N.-F."/>
            <person name="Baker D."/>
            <person name="Gharbi K."/>
            <person name="Hall N."/>
            <person name="Watson M."/>
            <person name="Adriaenssens E.M."/>
            <person name="Foster-Nyarko E."/>
            <person name="Jarju S."/>
            <person name="Secka A."/>
            <person name="Antonio M."/>
            <person name="Oren A."/>
            <person name="Chaudhuri R."/>
            <person name="La Ragione R.M."/>
            <person name="Hildebrand F."/>
            <person name="Pallen M.J."/>
        </authorList>
    </citation>
    <scope>NUCLEOTIDE SEQUENCE [LARGE SCALE GENOMIC DNA]</scope>
    <source>
        <strain evidence="8 9">Sa1YVA6</strain>
    </source>
</reference>
<dbReference type="PANTHER" id="PTHR43133:SF52">
    <property type="entry name" value="ECF RNA POLYMERASE SIGMA FACTOR SIGL"/>
    <property type="match status" value="1"/>
</dbReference>
<evidence type="ECO:0000256" key="2">
    <source>
        <dbReference type="ARBA" id="ARBA00023015"/>
    </source>
</evidence>
<sequence>MEDLSEIYKSYANEVKLFLLCLTSSEDLAEELTQETFYQAVKSIHRYNGECKISVWLCQIAKHSYFDYLKKAKHRNHTSIDYLIKAGVDIRSKEDLPDIAMIKESTLRGIHQEIRQLQEPYAEIFLLRITMDLSFKEIGDIYEKSENWARVTYYRAKCKLAERVDLDEL</sequence>
<dbReference type="NCBIfam" id="TIGR02937">
    <property type="entry name" value="sigma70-ECF"/>
    <property type="match status" value="1"/>
</dbReference>
<protein>
    <submittedName>
        <fullName evidence="8">Sigma-70 family RNA polymerase sigma factor</fullName>
    </submittedName>
</protein>
<organism evidence="8 9">
    <name type="scientific">Solibacillus merdavium</name>
    <dbReference type="NCBI Taxonomy" id="2762218"/>
    <lineage>
        <taxon>Bacteria</taxon>
        <taxon>Bacillati</taxon>
        <taxon>Bacillota</taxon>
        <taxon>Bacilli</taxon>
        <taxon>Bacillales</taxon>
        <taxon>Caryophanaceae</taxon>
        <taxon>Solibacillus</taxon>
    </lineage>
</organism>
<keyword evidence="9" id="KW-1185">Reference proteome</keyword>
<evidence type="ECO:0000256" key="4">
    <source>
        <dbReference type="ARBA" id="ARBA00023125"/>
    </source>
</evidence>
<keyword evidence="2" id="KW-0805">Transcription regulation</keyword>
<dbReference type="InterPro" id="IPR013324">
    <property type="entry name" value="RNA_pol_sigma_r3/r4-like"/>
</dbReference>